<organism evidence="1 2">
    <name type="scientific">Variovorax paradoxus</name>
    <dbReference type="NCBI Taxonomy" id="34073"/>
    <lineage>
        <taxon>Bacteria</taxon>
        <taxon>Pseudomonadati</taxon>
        <taxon>Pseudomonadota</taxon>
        <taxon>Betaproteobacteria</taxon>
        <taxon>Burkholderiales</taxon>
        <taxon>Comamonadaceae</taxon>
        <taxon>Variovorax</taxon>
    </lineage>
</organism>
<accession>A0A2W5Q5E2</accession>
<evidence type="ECO:0000313" key="1">
    <source>
        <dbReference type="EMBL" id="PZQ73531.1"/>
    </source>
</evidence>
<gene>
    <name evidence="1" type="ORF">DI563_14620</name>
</gene>
<comment type="caution">
    <text evidence="1">The sequence shown here is derived from an EMBL/GenBank/DDBJ whole genome shotgun (WGS) entry which is preliminary data.</text>
</comment>
<reference evidence="1 2" key="1">
    <citation type="submission" date="2017-08" db="EMBL/GenBank/DDBJ databases">
        <title>Infants hospitalized years apart are colonized by the same room-sourced microbial strains.</title>
        <authorList>
            <person name="Brooks B."/>
            <person name="Olm M.R."/>
            <person name="Firek B.A."/>
            <person name="Baker R."/>
            <person name="Thomas B.C."/>
            <person name="Morowitz M.J."/>
            <person name="Banfield J.F."/>
        </authorList>
    </citation>
    <scope>NUCLEOTIDE SEQUENCE [LARGE SCALE GENOMIC DNA]</scope>
    <source>
        <strain evidence="1">S2_005_003_R2_41</strain>
    </source>
</reference>
<proteinExistence type="predicted"/>
<protein>
    <submittedName>
        <fullName evidence="1">Uncharacterized protein</fullName>
    </submittedName>
</protein>
<dbReference type="AlphaFoldDB" id="A0A2W5Q5E2"/>
<sequence>MIQLTEHQAYLAMFAFLEAQYRSTASDDLGALLGSLALLPDGSPADIALKSEWHASVEAALSGRVSAGLSLK</sequence>
<dbReference type="EMBL" id="QFPP01000179">
    <property type="protein sequence ID" value="PZQ73531.1"/>
    <property type="molecule type" value="Genomic_DNA"/>
</dbReference>
<dbReference type="Proteomes" id="UP000249135">
    <property type="component" value="Unassembled WGS sequence"/>
</dbReference>
<name>A0A2W5Q5E2_VARPD</name>
<evidence type="ECO:0000313" key="2">
    <source>
        <dbReference type="Proteomes" id="UP000249135"/>
    </source>
</evidence>